<feature type="signal peptide" evidence="4">
    <location>
        <begin position="1"/>
        <end position="18"/>
    </location>
</feature>
<dbReference type="OrthoDB" id="6515429at2759"/>
<evidence type="ECO:0000256" key="4">
    <source>
        <dbReference type="SAM" id="SignalP"/>
    </source>
</evidence>
<dbReference type="Proteomes" id="UP000008792">
    <property type="component" value="Unassembled WGS sequence"/>
</dbReference>
<dbReference type="GO" id="GO:0008010">
    <property type="term" value="F:structural constituent of chitin-based larval cuticle"/>
    <property type="evidence" value="ECO:0007669"/>
    <property type="project" value="TreeGrafter"/>
</dbReference>
<evidence type="ECO:0000256" key="1">
    <source>
        <dbReference type="ARBA" id="ARBA00022460"/>
    </source>
</evidence>
<dbReference type="FunCoup" id="B4M872">
    <property type="interactions" value="37"/>
</dbReference>
<dbReference type="InterPro" id="IPR000618">
    <property type="entry name" value="Insect_cuticle"/>
</dbReference>
<dbReference type="PROSITE" id="PS51155">
    <property type="entry name" value="CHIT_BIND_RR_2"/>
    <property type="match status" value="1"/>
</dbReference>
<name>B4M872_DROVI</name>
<gene>
    <name evidence="5" type="primary">Dvir\GJ16758</name>
    <name evidence="5" type="ORF">Dvir_GJ16758</name>
</gene>
<keyword evidence="4" id="KW-0732">Signal</keyword>
<dbReference type="PhylomeDB" id="B4M872"/>
<dbReference type="OMA" id="DGAYGAH"/>
<dbReference type="PANTHER" id="PTHR10380">
    <property type="entry name" value="CUTICLE PROTEIN"/>
    <property type="match status" value="1"/>
</dbReference>
<dbReference type="PROSITE" id="PS00233">
    <property type="entry name" value="CHIT_BIND_RR_1"/>
    <property type="match status" value="1"/>
</dbReference>
<dbReference type="eggNOG" id="ENOG502SSVP">
    <property type="taxonomic scope" value="Eukaryota"/>
</dbReference>
<evidence type="ECO:0000256" key="3">
    <source>
        <dbReference type="SAM" id="MobiDB-lite"/>
    </source>
</evidence>
<evidence type="ECO:0000313" key="5">
    <source>
        <dbReference type="EMBL" id="EDW62348.1"/>
    </source>
</evidence>
<reference evidence="5 6" key="1">
    <citation type="journal article" date="2007" name="Nature">
        <title>Evolution of genes and genomes on the Drosophila phylogeny.</title>
        <authorList>
            <consortium name="Drosophila 12 Genomes Consortium"/>
            <person name="Clark A.G."/>
            <person name="Eisen M.B."/>
            <person name="Smith D.R."/>
            <person name="Bergman C.M."/>
            <person name="Oliver B."/>
            <person name="Markow T.A."/>
            <person name="Kaufman T.C."/>
            <person name="Kellis M."/>
            <person name="Gelbart W."/>
            <person name="Iyer V.N."/>
            <person name="Pollard D.A."/>
            <person name="Sackton T.B."/>
            <person name="Larracuente A.M."/>
            <person name="Singh N.D."/>
            <person name="Abad J.P."/>
            <person name="Abt D.N."/>
            <person name="Adryan B."/>
            <person name="Aguade M."/>
            <person name="Akashi H."/>
            <person name="Anderson W.W."/>
            <person name="Aquadro C.F."/>
            <person name="Ardell D.H."/>
            <person name="Arguello R."/>
            <person name="Artieri C.G."/>
            <person name="Barbash D.A."/>
            <person name="Barker D."/>
            <person name="Barsanti P."/>
            <person name="Batterham P."/>
            <person name="Batzoglou S."/>
            <person name="Begun D."/>
            <person name="Bhutkar A."/>
            <person name="Blanco E."/>
            <person name="Bosak S.A."/>
            <person name="Bradley R.K."/>
            <person name="Brand A.D."/>
            <person name="Brent M.R."/>
            <person name="Brooks A.N."/>
            <person name="Brown R.H."/>
            <person name="Butlin R.K."/>
            <person name="Caggese C."/>
            <person name="Calvi B.R."/>
            <person name="Bernardo de Carvalho A."/>
            <person name="Caspi A."/>
            <person name="Castrezana S."/>
            <person name="Celniker S.E."/>
            <person name="Chang J.L."/>
            <person name="Chapple C."/>
            <person name="Chatterji S."/>
            <person name="Chinwalla A."/>
            <person name="Civetta A."/>
            <person name="Clifton S.W."/>
            <person name="Comeron J.M."/>
            <person name="Costello J.C."/>
            <person name="Coyne J.A."/>
            <person name="Daub J."/>
            <person name="David R.G."/>
            <person name="Delcher A.L."/>
            <person name="Delehaunty K."/>
            <person name="Do C.B."/>
            <person name="Ebling H."/>
            <person name="Edwards K."/>
            <person name="Eickbush T."/>
            <person name="Evans J.D."/>
            <person name="Filipski A."/>
            <person name="Findeiss S."/>
            <person name="Freyhult E."/>
            <person name="Fulton L."/>
            <person name="Fulton R."/>
            <person name="Garcia A.C."/>
            <person name="Gardiner A."/>
            <person name="Garfield D.A."/>
            <person name="Garvin B.E."/>
            <person name="Gibson G."/>
            <person name="Gilbert D."/>
            <person name="Gnerre S."/>
            <person name="Godfrey J."/>
            <person name="Good R."/>
            <person name="Gotea V."/>
            <person name="Gravely B."/>
            <person name="Greenberg A.J."/>
            <person name="Griffiths-Jones S."/>
            <person name="Gross S."/>
            <person name="Guigo R."/>
            <person name="Gustafson E.A."/>
            <person name="Haerty W."/>
            <person name="Hahn M.W."/>
            <person name="Halligan D.L."/>
            <person name="Halpern A.L."/>
            <person name="Halter G.M."/>
            <person name="Han M.V."/>
            <person name="Heger A."/>
            <person name="Hillier L."/>
            <person name="Hinrichs A.S."/>
            <person name="Holmes I."/>
            <person name="Hoskins R.A."/>
            <person name="Hubisz M.J."/>
            <person name="Hultmark D."/>
            <person name="Huntley M.A."/>
            <person name="Jaffe D.B."/>
            <person name="Jagadeeshan S."/>
            <person name="Jeck W.R."/>
            <person name="Johnson J."/>
            <person name="Jones C.D."/>
            <person name="Jordan W.C."/>
            <person name="Karpen G.H."/>
            <person name="Kataoka E."/>
            <person name="Keightley P.D."/>
            <person name="Kheradpour P."/>
            <person name="Kirkness E.F."/>
            <person name="Koerich L.B."/>
            <person name="Kristiansen K."/>
            <person name="Kudrna D."/>
            <person name="Kulathinal R.J."/>
            <person name="Kumar S."/>
            <person name="Kwok R."/>
            <person name="Lander E."/>
            <person name="Langley C.H."/>
            <person name="Lapoint R."/>
            <person name="Lazzaro B.P."/>
            <person name="Lee S.J."/>
            <person name="Levesque L."/>
            <person name="Li R."/>
            <person name="Lin C.F."/>
            <person name="Lin M.F."/>
            <person name="Lindblad-Toh K."/>
            <person name="Llopart A."/>
            <person name="Long M."/>
            <person name="Low L."/>
            <person name="Lozovsky E."/>
            <person name="Lu J."/>
            <person name="Luo M."/>
            <person name="Machado C.A."/>
            <person name="Makalowski W."/>
            <person name="Marzo M."/>
            <person name="Matsuda M."/>
            <person name="Matzkin L."/>
            <person name="McAllister B."/>
            <person name="McBride C.S."/>
            <person name="McKernan B."/>
            <person name="McKernan K."/>
            <person name="Mendez-Lago M."/>
            <person name="Minx P."/>
            <person name="Mollenhauer M.U."/>
            <person name="Montooth K."/>
            <person name="Mount S.M."/>
            <person name="Mu X."/>
            <person name="Myers E."/>
            <person name="Negre B."/>
            <person name="Newfeld S."/>
            <person name="Nielsen R."/>
            <person name="Noor M.A."/>
            <person name="O'Grady P."/>
            <person name="Pachter L."/>
            <person name="Papaceit M."/>
            <person name="Parisi M.J."/>
            <person name="Parisi M."/>
            <person name="Parts L."/>
            <person name="Pedersen J.S."/>
            <person name="Pesole G."/>
            <person name="Phillippy A.M."/>
            <person name="Ponting C.P."/>
            <person name="Pop M."/>
            <person name="Porcelli D."/>
            <person name="Powell J.R."/>
            <person name="Prohaska S."/>
            <person name="Pruitt K."/>
            <person name="Puig M."/>
            <person name="Quesneville H."/>
            <person name="Ram K.R."/>
            <person name="Rand D."/>
            <person name="Rasmussen M.D."/>
            <person name="Reed L.K."/>
            <person name="Reenan R."/>
            <person name="Reily A."/>
            <person name="Remington K.A."/>
            <person name="Rieger T.T."/>
            <person name="Ritchie M.G."/>
            <person name="Robin C."/>
            <person name="Rogers Y.H."/>
            <person name="Rohde C."/>
            <person name="Rozas J."/>
            <person name="Rubenfield M.J."/>
            <person name="Ruiz A."/>
            <person name="Russo S."/>
            <person name="Salzberg S.L."/>
            <person name="Sanchez-Gracia A."/>
            <person name="Saranga D.J."/>
            <person name="Sato H."/>
            <person name="Schaeffer S.W."/>
            <person name="Schatz M.C."/>
            <person name="Schlenke T."/>
            <person name="Schwartz R."/>
            <person name="Segarra C."/>
            <person name="Singh R.S."/>
            <person name="Sirot L."/>
            <person name="Sirota M."/>
            <person name="Sisneros N.B."/>
            <person name="Smith C.D."/>
            <person name="Smith T.F."/>
            <person name="Spieth J."/>
            <person name="Stage D.E."/>
            <person name="Stark A."/>
            <person name="Stephan W."/>
            <person name="Strausberg R.L."/>
            <person name="Strempel S."/>
            <person name="Sturgill D."/>
            <person name="Sutton G."/>
            <person name="Sutton G.G."/>
            <person name="Tao W."/>
            <person name="Teichmann S."/>
            <person name="Tobari Y.N."/>
            <person name="Tomimura Y."/>
            <person name="Tsolas J.M."/>
            <person name="Valente V.L."/>
            <person name="Venter E."/>
            <person name="Venter J.C."/>
            <person name="Vicario S."/>
            <person name="Vieira F.G."/>
            <person name="Vilella A.J."/>
            <person name="Villasante A."/>
            <person name="Walenz B."/>
            <person name="Wang J."/>
            <person name="Wasserman M."/>
            <person name="Watts T."/>
            <person name="Wilson D."/>
            <person name="Wilson R.K."/>
            <person name="Wing R.A."/>
            <person name="Wolfner M.F."/>
            <person name="Wong A."/>
            <person name="Wong G.K."/>
            <person name="Wu C.I."/>
            <person name="Wu G."/>
            <person name="Yamamoto D."/>
            <person name="Yang H.P."/>
            <person name="Yang S.P."/>
            <person name="Yorke J.A."/>
            <person name="Yoshida K."/>
            <person name="Zdobnov E."/>
            <person name="Zhang P."/>
            <person name="Zhang Y."/>
            <person name="Zimin A.V."/>
            <person name="Baldwin J."/>
            <person name="Abdouelleil A."/>
            <person name="Abdulkadir J."/>
            <person name="Abebe A."/>
            <person name="Abera B."/>
            <person name="Abreu J."/>
            <person name="Acer S.C."/>
            <person name="Aftuck L."/>
            <person name="Alexander A."/>
            <person name="An P."/>
            <person name="Anderson E."/>
            <person name="Anderson S."/>
            <person name="Arachi H."/>
            <person name="Azer M."/>
            <person name="Bachantsang P."/>
            <person name="Barry A."/>
            <person name="Bayul T."/>
            <person name="Berlin A."/>
            <person name="Bessette D."/>
            <person name="Bloom T."/>
            <person name="Blye J."/>
            <person name="Boguslavskiy L."/>
            <person name="Bonnet C."/>
            <person name="Boukhgalter B."/>
            <person name="Bourzgui I."/>
            <person name="Brown A."/>
            <person name="Cahill P."/>
            <person name="Channer S."/>
            <person name="Cheshatsang Y."/>
            <person name="Chuda L."/>
            <person name="Citroen M."/>
            <person name="Collymore A."/>
            <person name="Cooke P."/>
            <person name="Costello M."/>
            <person name="D'Aco K."/>
            <person name="Daza R."/>
            <person name="De Haan G."/>
            <person name="DeGray S."/>
            <person name="DeMaso C."/>
            <person name="Dhargay N."/>
            <person name="Dooley K."/>
            <person name="Dooley E."/>
            <person name="Doricent M."/>
            <person name="Dorje P."/>
            <person name="Dorjee K."/>
            <person name="Dupes A."/>
            <person name="Elong R."/>
            <person name="Falk J."/>
            <person name="Farina A."/>
            <person name="Faro S."/>
            <person name="Ferguson D."/>
            <person name="Fisher S."/>
            <person name="Foley C.D."/>
            <person name="Franke A."/>
            <person name="Friedrich D."/>
            <person name="Gadbois L."/>
            <person name="Gearin G."/>
            <person name="Gearin C.R."/>
            <person name="Giannoukos G."/>
            <person name="Goode T."/>
            <person name="Graham J."/>
            <person name="Grandbois E."/>
            <person name="Grewal S."/>
            <person name="Gyaltsen K."/>
            <person name="Hafez N."/>
            <person name="Hagos B."/>
            <person name="Hall J."/>
            <person name="Henson C."/>
            <person name="Hollinger A."/>
            <person name="Honan T."/>
            <person name="Huard M.D."/>
            <person name="Hughes L."/>
            <person name="Hurhula B."/>
            <person name="Husby M.E."/>
            <person name="Kamat A."/>
            <person name="Kanga B."/>
            <person name="Kashin S."/>
            <person name="Khazanovich D."/>
            <person name="Kisner P."/>
            <person name="Lance K."/>
            <person name="Lara M."/>
            <person name="Lee W."/>
            <person name="Lennon N."/>
            <person name="Letendre F."/>
            <person name="LeVine R."/>
            <person name="Lipovsky A."/>
            <person name="Liu X."/>
            <person name="Liu J."/>
            <person name="Liu S."/>
            <person name="Lokyitsang T."/>
            <person name="Lokyitsang Y."/>
            <person name="Lubonja R."/>
            <person name="Lui A."/>
            <person name="MacDonald P."/>
            <person name="Magnisalis V."/>
            <person name="Maru K."/>
            <person name="Matthews C."/>
            <person name="McCusker W."/>
            <person name="McDonough S."/>
            <person name="Mehta T."/>
            <person name="Meldrim J."/>
            <person name="Meneus L."/>
            <person name="Mihai O."/>
            <person name="Mihalev A."/>
            <person name="Mihova T."/>
            <person name="Mittelman R."/>
            <person name="Mlenga V."/>
            <person name="Montmayeur A."/>
            <person name="Mulrain L."/>
            <person name="Navidi A."/>
            <person name="Naylor J."/>
            <person name="Negash T."/>
            <person name="Nguyen T."/>
            <person name="Nguyen N."/>
            <person name="Nicol R."/>
            <person name="Norbu C."/>
            <person name="Norbu N."/>
            <person name="Novod N."/>
            <person name="O'Neill B."/>
            <person name="Osman S."/>
            <person name="Markiewicz E."/>
            <person name="Oyono O.L."/>
            <person name="Patti C."/>
            <person name="Phunkhang P."/>
            <person name="Pierre F."/>
            <person name="Priest M."/>
            <person name="Raghuraman S."/>
            <person name="Rege F."/>
            <person name="Reyes R."/>
            <person name="Rise C."/>
            <person name="Rogov P."/>
            <person name="Ross K."/>
            <person name="Ryan E."/>
            <person name="Settipalli S."/>
            <person name="Shea T."/>
            <person name="Sherpa N."/>
            <person name="Shi L."/>
            <person name="Shih D."/>
            <person name="Sparrow T."/>
            <person name="Spaulding J."/>
            <person name="Stalker J."/>
            <person name="Stange-Thomann N."/>
            <person name="Stavropoulos S."/>
            <person name="Stone C."/>
            <person name="Strader C."/>
            <person name="Tesfaye S."/>
            <person name="Thomson T."/>
            <person name="Thoulutsang Y."/>
            <person name="Thoulutsang D."/>
            <person name="Topham K."/>
            <person name="Topping I."/>
            <person name="Tsamla T."/>
            <person name="Vassiliev H."/>
            <person name="Vo A."/>
            <person name="Wangchuk T."/>
            <person name="Wangdi T."/>
            <person name="Weiand M."/>
            <person name="Wilkinson J."/>
            <person name="Wilson A."/>
            <person name="Yadav S."/>
            <person name="Young G."/>
            <person name="Yu Q."/>
            <person name="Zembek L."/>
            <person name="Zhong D."/>
            <person name="Zimmer A."/>
            <person name="Zwirko Z."/>
            <person name="Jaffe D.B."/>
            <person name="Alvarez P."/>
            <person name="Brockman W."/>
            <person name="Butler J."/>
            <person name="Chin C."/>
            <person name="Gnerre S."/>
            <person name="Grabherr M."/>
            <person name="Kleber M."/>
            <person name="Mauceli E."/>
            <person name="MacCallum I."/>
        </authorList>
    </citation>
    <scope>NUCLEOTIDE SEQUENCE [LARGE SCALE GENOMIC DNA]</scope>
    <source>
        <strain evidence="6">Tucson 15010-1051.87</strain>
    </source>
</reference>
<proteinExistence type="predicted"/>
<organism evidence="5 6">
    <name type="scientific">Drosophila virilis</name>
    <name type="common">Fruit fly</name>
    <dbReference type="NCBI Taxonomy" id="7244"/>
    <lineage>
        <taxon>Eukaryota</taxon>
        <taxon>Metazoa</taxon>
        <taxon>Ecdysozoa</taxon>
        <taxon>Arthropoda</taxon>
        <taxon>Hexapoda</taxon>
        <taxon>Insecta</taxon>
        <taxon>Pterygota</taxon>
        <taxon>Neoptera</taxon>
        <taxon>Endopterygota</taxon>
        <taxon>Diptera</taxon>
        <taxon>Brachycera</taxon>
        <taxon>Muscomorpha</taxon>
        <taxon>Ephydroidea</taxon>
        <taxon>Drosophilidae</taxon>
        <taxon>Drosophila</taxon>
    </lineage>
</organism>
<sequence length="229" mass="23187">MLQPIVLVACAFLASAAAGRPPQRYLPANQYPAPQASQLHYHGVSGHSHGRLGGGGGGGGGLAGGVGVGVGVGGSSAGFAGAGGHGGHGGHGGQRQAQIPIVRSDYQSDASGNYNFGFDTGNGIHRDETGEFKGGWPHGSLGVRGSYSYTGDDGQQYTVNYKADKNGFHAEGAHLPTSPSLPAEHHQQRSGAGGSAGGYQGGAYHGSAGNVQAPSSRYLPPGYRQRRHY</sequence>
<dbReference type="AlphaFoldDB" id="B4M872"/>
<dbReference type="EMBL" id="CH940653">
    <property type="protein sequence ID" value="EDW62348.1"/>
    <property type="molecule type" value="Genomic_DNA"/>
</dbReference>
<dbReference type="PANTHER" id="PTHR10380:SF218">
    <property type="entry name" value="ADULT CUTICLE PROTEIN 65AA-RELATED"/>
    <property type="match status" value="1"/>
</dbReference>
<evidence type="ECO:0000256" key="2">
    <source>
        <dbReference type="PROSITE-ProRule" id="PRU00497"/>
    </source>
</evidence>
<dbReference type="InterPro" id="IPR031311">
    <property type="entry name" value="CHIT_BIND_RR_consensus"/>
</dbReference>
<feature type="chain" id="PRO_5002813947" evidence="4">
    <location>
        <begin position="19"/>
        <end position="229"/>
    </location>
</feature>
<keyword evidence="6" id="KW-1185">Reference proteome</keyword>
<accession>B4M872</accession>
<evidence type="ECO:0000313" key="6">
    <source>
        <dbReference type="Proteomes" id="UP000008792"/>
    </source>
</evidence>
<dbReference type="InterPro" id="IPR050468">
    <property type="entry name" value="Cuticle_Struct_Prot"/>
</dbReference>
<dbReference type="PRINTS" id="PR00947">
    <property type="entry name" value="CUTICLE"/>
</dbReference>
<feature type="region of interest" description="Disordered" evidence="3">
    <location>
        <begin position="169"/>
        <end position="229"/>
    </location>
</feature>
<protein>
    <submittedName>
        <fullName evidence="5">Uncharacterized protein</fullName>
    </submittedName>
</protein>
<dbReference type="KEGG" id="dvi:6633334"/>
<dbReference type="HOGENOM" id="CLU_065450_2_1_1"/>
<dbReference type="STRING" id="7244.B4M872"/>
<dbReference type="InParanoid" id="B4M872"/>
<dbReference type="Pfam" id="PF00379">
    <property type="entry name" value="Chitin_bind_4"/>
    <property type="match status" value="1"/>
</dbReference>
<dbReference type="GO" id="GO:0062129">
    <property type="term" value="C:chitin-based extracellular matrix"/>
    <property type="evidence" value="ECO:0007669"/>
    <property type="project" value="TreeGrafter"/>
</dbReference>
<feature type="compositionally biased region" description="Gly residues" evidence="3">
    <location>
        <begin position="191"/>
        <end position="204"/>
    </location>
</feature>
<keyword evidence="1 2" id="KW-0193">Cuticle</keyword>